<dbReference type="Proteomes" id="UP000582659">
    <property type="component" value="Unassembled WGS sequence"/>
</dbReference>
<dbReference type="EMBL" id="CAJFDI010000004">
    <property type="protein sequence ID" value="CAD5225834.1"/>
    <property type="molecule type" value="Genomic_DNA"/>
</dbReference>
<dbReference type="PANTHER" id="PTHR45908">
    <property type="entry name" value="PROTEIN CBG11750-RELATED"/>
    <property type="match status" value="1"/>
</dbReference>
<dbReference type="GO" id="GO:0006629">
    <property type="term" value="P:lipid metabolic process"/>
    <property type="evidence" value="ECO:0007669"/>
    <property type="project" value="InterPro"/>
</dbReference>
<dbReference type="Proteomes" id="UP000659654">
    <property type="component" value="Unassembled WGS sequence"/>
</dbReference>
<evidence type="ECO:0000313" key="6">
    <source>
        <dbReference type="WBParaSite" id="BXY_0039700.1"/>
    </source>
</evidence>
<protein>
    <submittedName>
        <fullName evidence="3">(pine wood nematode) hypothetical protein</fullName>
    </submittedName>
    <submittedName>
        <fullName evidence="6">Lipase_3 domain-containing protein</fullName>
    </submittedName>
</protein>
<evidence type="ECO:0000313" key="3">
    <source>
        <dbReference type="EMBL" id="CAD5225834.1"/>
    </source>
</evidence>
<feature type="chain" id="PRO_5035399390" evidence="1">
    <location>
        <begin position="18"/>
        <end position="297"/>
    </location>
</feature>
<reference evidence="3" key="2">
    <citation type="submission" date="2020-09" db="EMBL/GenBank/DDBJ databases">
        <authorList>
            <person name="Kikuchi T."/>
        </authorList>
    </citation>
    <scope>NUCLEOTIDE SEQUENCE</scope>
    <source>
        <strain evidence="3">Ka4C1</strain>
    </source>
</reference>
<dbReference type="InterPro" id="IPR002921">
    <property type="entry name" value="Fungal_lipase-type"/>
</dbReference>
<sequence>MRTQIFLLSFLIGSVFGWFRDEYVREKVFPLAAAAYSDDPEACVEKIFKNATVRTKVTRLCGNGYVEPEDCFAYTGVAHDEKVIFISFRGTNGIIQLIYEARRTVFRNKIPTQAGGNVSEYFYSVYRSILDTGLAREVLQLRHDHPDYDIIVTGHSLGGAMASIAAFDLVTFAKVDAEKVKLVTFGQPRTGDREFAEVHDELIPHAYRITHARDVVPHVPPLNFQGYYHHATEVWYNNKMLPGDGYIICEELESNNCSNRNYVNHSVLAHLYYYNILVSDFGIAGCPADLKNVRRLG</sequence>
<feature type="signal peptide" evidence="1">
    <location>
        <begin position="1"/>
        <end position="17"/>
    </location>
</feature>
<dbReference type="eggNOG" id="KOG4569">
    <property type="taxonomic scope" value="Eukaryota"/>
</dbReference>
<feature type="domain" description="Fungal lipase-type" evidence="2">
    <location>
        <begin position="85"/>
        <end position="223"/>
    </location>
</feature>
<dbReference type="Pfam" id="PF01764">
    <property type="entry name" value="Lipase_3"/>
    <property type="match status" value="1"/>
</dbReference>
<organism evidence="4 6">
    <name type="scientific">Bursaphelenchus xylophilus</name>
    <name type="common">Pinewood nematode worm</name>
    <name type="synonym">Aphelenchoides xylophilus</name>
    <dbReference type="NCBI Taxonomy" id="6326"/>
    <lineage>
        <taxon>Eukaryota</taxon>
        <taxon>Metazoa</taxon>
        <taxon>Ecdysozoa</taxon>
        <taxon>Nematoda</taxon>
        <taxon>Chromadorea</taxon>
        <taxon>Rhabditida</taxon>
        <taxon>Tylenchina</taxon>
        <taxon>Tylenchomorpha</taxon>
        <taxon>Aphelenchoidea</taxon>
        <taxon>Aphelenchoididae</taxon>
        <taxon>Bursaphelenchus</taxon>
    </lineage>
</organism>
<accession>A0A1I7RI68</accession>
<dbReference type="SMR" id="A0A1I7RI68"/>
<reference evidence="6" key="1">
    <citation type="submission" date="2016-11" db="UniProtKB">
        <authorList>
            <consortium name="WormBaseParasite"/>
        </authorList>
    </citation>
    <scope>IDENTIFICATION</scope>
</reference>
<name>A0A1I7RI68_BURXY</name>
<dbReference type="CDD" id="cd00519">
    <property type="entry name" value="Lipase_3"/>
    <property type="match status" value="1"/>
</dbReference>
<evidence type="ECO:0000259" key="2">
    <source>
        <dbReference type="Pfam" id="PF01764"/>
    </source>
</evidence>
<evidence type="ECO:0000256" key="1">
    <source>
        <dbReference type="SAM" id="SignalP"/>
    </source>
</evidence>
<dbReference type="InterPro" id="IPR029058">
    <property type="entry name" value="AB_hydrolase_fold"/>
</dbReference>
<dbReference type="EMBL" id="CAJFCV020000004">
    <property type="protein sequence ID" value="CAG9115119.1"/>
    <property type="molecule type" value="Genomic_DNA"/>
</dbReference>
<dbReference type="WBParaSite" id="BXY_0039700.1">
    <property type="protein sequence ID" value="BXY_0039700.1"/>
    <property type="gene ID" value="BXY_0039700"/>
</dbReference>
<keyword evidence="5" id="KW-1185">Reference proteome</keyword>
<dbReference type="Proteomes" id="UP000095284">
    <property type="component" value="Unplaced"/>
</dbReference>
<evidence type="ECO:0000313" key="4">
    <source>
        <dbReference type="Proteomes" id="UP000095284"/>
    </source>
</evidence>
<dbReference type="AlphaFoldDB" id="A0A1I7RI68"/>
<gene>
    <name evidence="3" type="ORF">BXYJ_LOCUS8743</name>
</gene>
<evidence type="ECO:0000313" key="5">
    <source>
        <dbReference type="Proteomes" id="UP000659654"/>
    </source>
</evidence>
<dbReference type="Gene3D" id="3.40.50.1820">
    <property type="entry name" value="alpha/beta hydrolase"/>
    <property type="match status" value="1"/>
</dbReference>
<dbReference type="SUPFAM" id="SSF53474">
    <property type="entry name" value="alpha/beta-Hydrolases"/>
    <property type="match status" value="1"/>
</dbReference>
<proteinExistence type="predicted"/>
<keyword evidence="1" id="KW-0732">Signal</keyword>
<dbReference type="OrthoDB" id="5866690at2759"/>